<evidence type="ECO:0000313" key="5">
    <source>
        <dbReference type="Proteomes" id="UP001222325"/>
    </source>
</evidence>
<dbReference type="AlphaFoldDB" id="A0AAD6U1I4"/>
<keyword evidence="5" id="KW-1185">Reference proteome</keyword>
<accession>A0AAD6U1I4</accession>
<comment type="similarity">
    <text evidence="1">Belongs to the 3-beta-HSD family.</text>
</comment>
<comment type="caution">
    <text evidence="4">The sequence shown here is derived from an EMBL/GenBank/DDBJ whole genome shotgun (WGS) entry which is preliminary data.</text>
</comment>
<reference evidence="4" key="1">
    <citation type="submission" date="2023-03" db="EMBL/GenBank/DDBJ databases">
        <title>Massive genome expansion in bonnet fungi (Mycena s.s.) driven by repeated elements and novel gene families across ecological guilds.</title>
        <authorList>
            <consortium name="Lawrence Berkeley National Laboratory"/>
            <person name="Harder C.B."/>
            <person name="Miyauchi S."/>
            <person name="Viragh M."/>
            <person name="Kuo A."/>
            <person name="Thoen E."/>
            <person name="Andreopoulos B."/>
            <person name="Lu D."/>
            <person name="Skrede I."/>
            <person name="Drula E."/>
            <person name="Henrissat B."/>
            <person name="Morin E."/>
            <person name="Kohler A."/>
            <person name="Barry K."/>
            <person name="LaButti K."/>
            <person name="Morin E."/>
            <person name="Salamov A."/>
            <person name="Lipzen A."/>
            <person name="Mereny Z."/>
            <person name="Hegedus B."/>
            <person name="Baldrian P."/>
            <person name="Stursova M."/>
            <person name="Weitz H."/>
            <person name="Taylor A."/>
            <person name="Grigoriev I.V."/>
            <person name="Nagy L.G."/>
            <person name="Martin F."/>
            <person name="Kauserud H."/>
        </authorList>
    </citation>
    <scope>NUCLEOTIDE SEQUENCE</scope>
    <source>
        <strain evidence="4">CBHHK173m</strain>
    </source>
</reference>
<dbReference type="GO" id="GO:0016616">
    <property type="term" value="F:oxidoreductase activity, acting on the CH-OH group of donors, NAD or NADP as acceptor"/>
    <property type="evidence" value="ECO:0007669"/>
    <property type="project" value="InterPro"/>
</dbReference>
<dbReference type="PANTHER" id="PTHR43245:SF51">
    <property type="entry name" value="SHORT CHAIN DEHYDROGENASE_REDUCTASE FAMILY 42E, MEMBER 2"/>
    <property type="match status" value="1"/>
</dbReference>
<protein>
    <recommendedName>
        <fullName evidence="3">3-beta hydroxysteroid dehydrogenase/isomerase domain-containing protein</fullName>
    </recommendedName>
</protein>
<feature type="domain" description="3-beta hydroxysteroid dehydrogenase/isomerase" evidence="3">
    <location>
        <begin position="69"/>
        <end position="325"/>
    </location>
</feature>
<gene>
    <name evidence="4" type="ORF">B0H15DRAFT_850289</name>
</gene>
<evidence type="ECO:0000256" key="2">
    <source>
        <dbReference type="ARBA" id="ARBA00023002"/>
    </source>
</evidence>
<dbReference type="PANTHER" id="PTHR43245">
    <property type="entry name" value="BIFUNCTIONAL POLYMYXIN RESISTANCE PROTEIN ARNA"/>
    <property type="match status" value="1"/>
</dbReference>
<dbReference type="Proteomes" id="UP001222325">
    <property type="component" value="Unassembled WGS sequence"/>
</dbReference>
<dbReference type="EMBL" id="JARJCN010000040">
    <property type="protein sequence ID" value="KAJ7083654.1"/>
    <property type="molecule type" value="Genomic_DNA"/>
</dbReference>
<proteinExistence type="inferred from homology"/>
<evidence type="ECO:0000313" key="4">
    <source>
        <dbReference type="EMBL" id="KAJ7083654.1"/>
    </source>
</evidence>
<dbReference type="Gene3D" id="3.40.50.720">
    <property type="entry name" value="NAD(P)-binding Rossmann-like Domain"/>
    <property type="match status" value="1"/>
</dbReference>
<sequence length="451" mass="49977">MLLILGLPPLAVLSWYFYRLASRLRSAPTSASARASAHAFRSAEDLDNVSYADIDMCKAVPPATFSGYAVIGGSGFLGTYMVRLLIMRGETSIRILDVTPPLPNILEHPSVSFVKTDITSLDSLRAGLSAPFPATGAHASVIFHTAAIIRFWERAAYCWDASYRVNVVGTKNVLAMAKELVPAPMVIYTSSAETVAGCPKFMRIDWDEYPASIQDDDRPPTFVRKESCYPRSKRMAEQLIISASANEGLKTGILRPGHTIVGPNDRMISSTLMMPRLPMWDQPWTSTDICVWDAAAAHLLYEDALRRIPDEVSGEAFLITGRGPAWSIGNVRAAIKHYATRELEFVQLPPLLMYLLAHMMELLLAFRYRMLLPFATLMGTRPSVIPRWLGSAVFLQPATLDGQMVDVIIDDSRARKVLGYRPQWDLAQSIRYSVDEIQSGNVVADHGLKVQ</sequence>
<dbReference type="Pfam" id="PF01073">
    <property type="entry name" value="3Beta_HSD"/>
    <property type="match status" value="1"/>
</dbReference>
<name>A0AAD6U1I4_9AGAR</name>
<dbReference type="SUPFAM" id="SSF51735">
    <property type="entry name" value="NAD(P)-binding Rossmann-fold domains"/>
    <property type="match status" value="1"/>
</dbReference>
<organism evidence="4 5">
    <name type="scientific">Mycena belliarum</name>
    <dbReference type="NCBI Taxonomy" id="1033014"/>
    <lineage>
        <taxon>Eukaryota</taxon>
        <taxon>Fungi</taxon>
        <taxon>Dikarya</taxon>
        <taxon>Basidiomycota</taxon>
        <taxon>Agaricomycotina</taxon>
        <taxon>Agaricomycetes</taxon>
        <taxon>Agaricomycetidae</taxon>
        <taxon>Agaricales</taxon>
        <taxon>Marasmiineae</taxon>
        <taxon>Mycenaceae</taxon>
        <taxon>Mycena</taxon>
    </lineage>
</organism>
<evidence type="ECO:0000259" key="3">
    <source>
        <dbReference type="Pfam" id="PF01073"/>
    </source>
</evidence>
<dbReference type="InterPro" id="IPR002225">
    <property type="entry name" value="3Beta_OHSteriod_DH/Estase"/>
</dbReference>
<dbReference type="InterPro" id="IPR050177">
    <property type="entry name" value="Lipid_A_modif_metabolic_enz"/>
</dbReference>
<keyword evidence="2" id="KW-0560">Oxidoreductase</keyword>
<dbReference type="InterPro" id="IPR036291">
    <property type="entry name" value="NAD(P)-bd_dom_sf"/>
</dbReference>
<evidence type="ECO:0000256" key="1">
    <source>
        <dbReference type="ARBA" id="ARBA00009219"/>
    </source>
</evidence>
<dbReference type="GO" id="GO:0006694">
    <property type="term" value="P:steroid biosynthetic process"/>
    <property type="evidence" value="ECO:0007669"/>
    <property type="project" value="InterPro"/>
</dbReference>